<sequence>LAWKASATADIDGYKIFRSENASKGYTKIKETAKDKLDYLDQDIAAGKTYYYQLRAYKSDQQSYSSNTASAKIPDDIVPAKPKNLTVIEVTTNTLSVKWAKSAAADLK</sequence>
<dbReference type="InterPro" id="IPR013783">
    <property type="entry name" value="Ig-like_fold"/>
</dbReference>
<accession>A0A2H0PZF5</accession>
<dbReference type="InterPro" id="IPR036116">
    <property type="entry name" value="FN3_sf"/>
</dbReference>
<dbReference type="AlphaFoldDB" id="A0A2H0PZF5"/>
<name>A0A2H0PZF5_9BACT</name>
<comment type="caution">
    <text evidence="2">The sequence shown here is derived from an EMBL/GenBank/DDBJ whole genome shotgun (WGS) entry which is preliminary data.</text>
</comment>
<dbReference type="Proteomes" id="UP000231154">
    <property type="component" value="Unassembled WGS sequence"/>
</dbReference>
<gene>
    <name evidence="2" type="ORF">COV40_00895</name>
</gene>
<dbReference type="InterPro" id="IPR003961">
    <property type="entry name" value="FN3_dom"/>
</dbReference>
<dbReference type="CDD" id="cd00063">
    <property type="entry name" value="FN3"/>
    <property type="match status" value="1"/>
</dbReference>
<dbReference type="SUPFAM" id="SSF49265">
    <property type="entry name" value="Fibronectin type III"/>
    <property type="match status" value="1"/>
</dbReference>
<feature type="domain" description="Fibronectin type-III" evidence="1">
    <location>
        <begin position="1"/>
        <end position="76"/>
    </location>
</feature>
<protein>
    <recommendedName>
        <fullName evidence="1">Fibronectin type-III domain-containing protein</fullName>
    </recommendedName>
</protein>
<evidence type="ECO:0000313" key="3">
    <source>
        <dbReference type="Proteomes" id="UP000231154"/>
    </source>
</evidence>
<dbReference type="Gene3D" id="2.60.40.10">
    <property type="entry name" value="Immunoglobulins"/>
    <property type="match status" value="1"/>
</dbReference>
<evidence type="ECO:0000313" key="2">
    <source>
        <dbReference type="EMBL" id="PIR27429.1"/>
    </source>
</evidence>
<feature type="non-terminal residue" evidence="2">
    <location>
        <position position="108"/>
    </location>
</feature>
<reference evidence="2 3" key="1">
    <citation type="submission" date="2017-09" db="EMBL/GenBank/DDBJ databases">
        <title>Depth-based differentiation of microbial function through sediment-hosted aquifers and enrichment of novel symbionts in the deep terrestrial subsurface.</title>
        <authorList>
            <person name="Probst A.J."/>
            <person name="Ladd B."/>
            <person name="Jarett J.K."/>
            <person name="Geller-Mcgrath D.E."/>
            <person name="Sieber C.M."/>
            <person name="Emerson J.B."/>
            <person name="Anantharaman K."/>
            <person name="Thomas B.C."/>
            <person name="Malmstrom R."/>
            <person name="Stieglmeier M."/>
            <person name="Klingl A."/>
            <person name="Woyke T."/>
            <person name="Ryan C.M."/>
            <person name="Banfield J.F."/>
        </authorList>
    </citation>
    <scope>NUCLEOTIDE SEQUENCE [LARGE SCALE GENOMIC DNA]</scope>
    <source>
        <strain evidence="2">CG11_big_fil_rev_8_21_14_0_20_42_15</strain>
    </source>
</reference>
<organism evidence="2 3">
    <name type="scientific">Candidatus Berkelbacteria bacterium CG11_big_fil_rev_8_21_14_0_20_42_15</name>
    <dbReference type="NCBI Taxonomy" id="1974517"/>
    <lineage>
        <taxon>Bacteria</taxon>
        <taxon>Candidatus Berkelbacteria</taxon>
    </lineage>
</organism>
<dbReference type="EMBL" id="PCXF01000024">
    <property type="protein sequence ID" value="PIR27429.1"/>
    <property type="molecule type" value="Genomic_DNA"/>
</dbReference>
<evidence type="ECO:0000259" key="1">
    <source>
        <dbReference type="PROSITE" id="PS50853"/>
    </source>
</evidence>
<feature type="non-terminal residue" evidence="2">
    <location>
        <position position="1"/>
    </location>
</feature>
<dbReference type="PROSITE" id="PS50853">
    <property type="entry name" value="FN3"/>
    <property type="match status" value="1"/>
</dbReference>
<proteinExistence type="predicted"/>